<name>A0ABX5A802_RATRA</name>
<evidence type="ECO:0000313" key="1">
    <source>
        <dbReference type="EMBL" id="PPH71256.1"/>
    </source>
</evidence>
<keyword evidence="2" id="KW-1185">Reference proteome</keyword>
<comment type="caution">
    <text evidence="1">The sequence shown here is derived from an EMBL/GenBank/DDBJ whole genome shotgun (WGS) entry which is preliminary data.</text>
</comment>
<reference evidence="1 2" key="1">
    <citation type="submission" date="2018-02" db="EMBL/GenBank/DDBJ databases">
        <title>Bacteriophage NCPPB3778 and a type I-E CRISPR drive the evolution of the US Biological Select Agent, Rathayibacter toxicus.</title>
        <authorList>
            <person name="Davis E.W.II."/>
            <person name="Tabima J.F."/>
            <person name="Weisberg A.J."/>
            <person name="Lopes L.D."/>
            <person name="Wiseman M.S."/>
            <person name="Wiseman M.S."/>
            <person name="Pupko T."/>
            <person name="Belcher M.S."/>
            <person name="Sechler A.J."/>
            <person name="Tancos M.A."/>
            <person name="Schroeder B.K."/>
            <person name="Murray T.D."/>
            <person name="Luster D.G."/>
            <person name="Schneider W.L."/>
            <person name="Rogers E."/>
            <person name="Andreote F.D."/>
            <person name="Grunwald N.J."/>
            <person name="Putnam M.L."/>
            <person name="Chang J.H."/>
        </authorList>
    </citation>
    <scope>NUCLEOTIDE SEQUENCE [LARGE SCALE GENOMIC DNA]</scope>
    <source>
        <strain evidence="1 2">AY1D6</strain>
    </source>
</reference>
<evidence type="ECO:0000313" key="2">
    <source>
        <dbReference type="Proteomes" id="UP000239698"/>
    </source>
</evidence>
<protein>
    <recommendedName>
        <fullName evidence="3">Transposase</fullName>
    </recommendedName>
</protein>
<proteinExistence type="predicted"/>
<dbReference type="EMBL" id="PSVT01000060">
    <property type="protein sequence ID" value="PPH71256.1"/>
    <property type="molecule type" value="Genomic_DNA"/>
</dbReference>
<accession>A0ABX5A802</accession>
<organism evidence="1 2">
    <name type="scientific">Rathayibacter rathayi</name>
    <name type="common">Corynebacterium rathayi</name>
    <dbReference type="NCBI Taxonomy" id="33887"/>
    <lineage>
        <taxon>Bacteria</taxon>
        <taxon>Bacillati</taxon>
        <taxon>Actinomycetota</taxon>
        <taxon>Actinomycetes</taxon>
        <taxon>Micrococcales</taxon>
        <taxon>Microbacteriaceae</taxon>
        <taxon>Rathayibacter</taxon>
    </lineage>
</organism>
<sequence>MTAGLFRHSNVCSTLFMGTNRRYERHVGAQIDRRIEEFAHRGSPLGLTEEELDKTRQRPTWASVPRPVWAWIRYPATSVRVAGLALAWTRRAVIVEWSEDGSTRRLWVWASAVEARALSPGA</sequence>
<evidence type="ECO:0008006" key="3">
    <source>
        <dbReference type="Google" id="ProtNLM"/>
    </source>
</evidence>
<gene>
    <name evidence="1" type="ORF">C5C40_15280</name>
</gene>
<dbReference type="Proteomes" id="UP000239698">
    <property type="component" value="Unassembled WGS sequence"/>
</dbReference>